<evidence type="ECO:0000256" key="1">
    <source>
        <dbReference type="ARBA" id="ARBA00001947"/>
    </source>
</evidence>
<dbReference type="AlphaFoldDB" id="A0AAV4THR6"/>
<dbReference type="GO" id="GO:0006062">
    <property type="term" value="P:sorbitol catabolic process"/>
    <property type="evidence" value="ECO:0007669"/>
    <property type="project" value="TreeGrafter"/>
</dbReference>
<proteinExistence type="inferred from homology"/>
<dbReference type="SUPFAM" id="SSF50129">
    <property type="entry name" value="GroES-like"/>
    <property type="match status" value="1"/>
</dbReference>
<dbReference type="InterPro" id="IPR020843">
    <property type="entry name" value="ER"/>
</dbReference>
<comment type="caution">
    <text evidence="11">The sequence shown here is derived from an EMBL/GenBank/DDBJ whole genome shotgun (WGS) entry which is preliminary data.</text>
</comment>
<dbReference type="SUPFAM" id="SSF51735">
    <property type="entry name" value="NAD(P)-binding Rossmann-fold domains"/>
    <property type="match status" value="1"/>
</dbReference>
<dbReference type="InterPro" id="IPR002328">
    <property type="entry name" value="ADH_Zn_CS"/>
</dbReference>
<dbReference type="GO" id="GO:0003939">
    <property type="term" value="F:L-iditol 2-dehydrogenase (NAD+) activity"/>
    <property type="evidence" value="ECO:0007669"/>
    <property type="project" value="TreeGrafter"/>
</dbReference>
<evidence type="ECO:0000256" key="9">
    <source>
        <dbReference type="RuleBase" id="RU361277"/>
    </source>
</evidence>
<evidence type="ECO:0000256" key="6">
    <source>
        <dbReference type="ARBA" id="ARBA00023027"/>
    </source>
</evidence>
<dbReference type="InterPro" id="IPR013149">
    <property type="entry name" value="ADH-like_C"/>
</dbReference>
<comment type="similarity">
    <text evidence="2 9">Belongs to the zinc-containing alcohol dehydrogenase family.</text>
</comment>
<evidence type="ECO:0000256" key="5">
    <source>
        <dbReference type="ARBA" id="ARBA00023002"/>
    </source>
</evidence>
<evidence type="ECO:0000256" key="3">
    <source>
        <dbReference type="ARBA" id="ARBA00022723"/>
    </source>
</evidence>
<dbReference type="InterPro" id="IPR011032">
    <property type="entry name" value="GroES-like_sf"/>
</dbReference>
<dbReference type="Proteomes" id="UP001054837">
    <property type="component" value="Unassembled WGS sequence"/>
</dbReference>
<dbReference type="PANTHER" id="PTHR43161">
    <property type="entry name" value="SORBITOL DEHYDROGENASE"/>
    <property type="match status" value="1"/>
</dbReference>
<protein>
    <recommendedName>
        <fullName evidence="7">Sorbitol dehydrogenase</fullName>
    </recommendedName>
    <alternativeName>
        <fullName evidence="8">Polyol dehydrogenase</fullName>
    </alternativeName>
</protein>
<dbReference type="EMBL" id="BPLQ01009370">
    <property type="protein sequence ID" value="GIY43533.1"/>
    <property type="molecule type" value="Genomic_DNA"/>
</dbReference>
<evidence type="ECO:0000256" key="8">
    <source>
        <dbReference type="ARBA" id="ARBA00032485"/>
    </source>
</evidence>
<accession>A0AAV4THR6</accession>
<feature type="domain" description="Enoyl reductase (ER)" evidence="10">
    <location>
        <begin position="14"/>
        <end position="346"/>
    </location>
</feature>
<sequence length="351" mass="37584">MASENLSAVLKRKGEICLENCEIPNPSSHQVLLAIHTVGICGSDVHFWKSGRLGNFVVTGPLVLGHESSGTVVKVGSKVKHLKEGDRVAIEPGIPCRKCEFCVEGRYNLCPEEKFAATPPDDGTLCRYYCHEADFCYKLPNNVSLEEGALLEPLSVAVHACRRASVTAGMSVLICGAGPIGLVSFLTCKAMGVTKICITDISESRLDFAKKMGADCRVCVRDMDIKVALKEINSKLGGSADVTLECSGAESSIRLGAHVTKSGGVLMLIGIGAPEIKFPILETCLREVDIKGILRYANCYPSALELVASGAVDLKPLITHRFTLEEVHKAFETSYSGADGAVKVLIRCVAK</sequence>
<reference evidence="11 12" key="1">
    <citation type="submission" date="2021-06" db="EMBL/GenBank/DDBJ databases">
        <title>Caerostris darwini draft genome.</title>
        <authorList>
            <person name="Kono N."/>
            <person name="Arakawa K."/>
        </authorList>
    </citation>
    <scope>NUCLEOTIDE SEQUENCE [LARGE SCALE GENOMIC DNA]</scope>
</reference>
<dbReference type="PROSITE" id="PS00059">
    <property type="entry name" value="ADH_ZINC"/>
    <property type="match status" value="1"/>
</dbReference>
<dbReference type="SMART" id="SM00829">
    <property type="entry name" value="PKS_ER"/>
    <property type="match status" value="1"/>
</dbReference>
<dbReference type="InterPro" id="IPR036291">
    <property type="entry name" value="NAD(P)-bd_dom_sf"/>
</dbReference>
<evidence type="ECO:0000256" key="2">
    <source>
        <dbReference type="ARBA" id="ARBA00008072"/>
    </source>
</evidence>
<dbReference type="Pfam" id="PF08240">
    <property type="entry name" value="ADH_N"/>
    <property type="match status" value="1"/>
</dbReference>
<keyword evidence="12" id="KW-1185">Reference proteome</keyword>
<dbReference type="InterPro" id="IPR013154">
    <property type="entry name" value="ADH-like_N"/>
</dbReference>
<organism evidence="11 12">
    <name type="scientific">Caerostris darwini</name>
    <dbReference type="NCBI Taxonomy" id="1538125"/>
    <lineage>
        <taxon>Eukaryota</taxon>
        <taxon>Metazoa</taxon>
        <taxon>Ecdysozoa</taxon>
        <taxon>Arthropoda</taxon>
        <taxon>Chelicerata</taxon>
        <taxon>Arachnida</taxon>
        <taxon>Araneae</taxon>
        <taxon>Araneomorphae</taxon>
        <taxon>Entelegynae</taxon>
        <taxon>Araneoidea</taxon>
        <taxon>Araneidae</taxon>
        <taxon>Caerostris</taxon>
    </lineage>
</organism>
<evidence type="ECO:0000256" key="7">
    <source>
        <dbReference type="ARBA" id="ARBA00026132"/>
    </source>
</evidence>
<evidence type="ECO:0000259" key="10">
    <source>
        <dbReference type="SMART" id="SM00829"/>
    </source>
</evidence>
<comment type="cofactor">
    <cofactor evidence="1 9">
        <name>Zn(2+)</name>
        <dbReference type="ChEBI" id="CHEBI:29105"/>
    </cofactor>
</comment>
<dbReference type="Gene3D" id="3.90.180.10">
    <property type="entry name" value="Medium-chain alcohol dehydrogenases, catalytic domain"/>
    <property type="match status" value="1"/>
</dbReference>
<dbReference type="Pfam" id="PF00107">
    <property type="entry name" value="ADH_zinc_N"/>
    <property type="match status" value="1"/>
</dbReference>
<dbReference type="GO" id="GO:0008270">
    <property type="term" value="F:zinc ion binding"/>
    <property type="evidence" value="ECO:0007669"/>
    <property type="project" value="InterPro"/>
</dbReference>
<name>A0AAV4THR6_9ARAC</name>
<keyword evidence="5" id="KW-0560">Oxidoreductase</keyword>
<evidence type="ECO:0000313" key="11">
    <source>
        <dbReference type="EMBL" id="GIY43533.1"/>
    </source>
</evidence>
<dbReference type="PANTHER" id="PTHR43161:SF9">
    <property type="entry name" value="SORBITOL DEHYDROGENASE"/>
    <property type="match status" value="1"/>
</dbReference>
<gene>
    <name evidence="11" type="primary">SORD</name>
    <name evidence="11" type="ORF">CDAR_275351</name>
</gene>
<evidence type="ECO:0000313" key="12">
    <source>
        <dbReference type="Proteomes" id="UP001054837"/>
    </source>
</evidence>
<dbReference type="CDD" id="cd05285">
    <property type="entry name" value="sorbitol_DH"/>
    <property type="match status" value="1"/>
</dbReference>
<keyword evidence="6" id="KW-0520">NAD</keyword>
<keyword evidence="3 9" id="KW-0479">Metal-binding</keyword>
<dbReference type="Gene3D" id="3.40.50.720">
    <property type="entry name" value="NAD(P)-binding Rossmann-like Domain"/>
    <property type="match status" value="1"/>
</dbReference>
<dbReference type="InterPro" id="IPR045306">
    <property type="entry name" value="SDH-like"/>
</dbReference>
<dbReference type="FunFam" id="3.40.50.720:FF:000068">
    <property type="entry name" value="Sorbitol dehydrogenase"/>
    <property type="match status" value="1"/>
</dbReference>
<keyword evidence="4 9" id="KW-0862">Zinc</keyword>
<evidence type="ECO:0000256" key="4">
    <source>
        <dbReference type="ARBA" id="ARBA00022833"/>
    </source>
</evidence>